<organism evidence="2 3">
    <name type="scientific">Salipiger mangrovisoli</name>
    <dbReference type="NCBI Taxonomy" id="2865933"/>
    <lineage>
        <taxon>Bacteria</taxon>
        <taxon>Pseudomonadati</taxon>
        <taxon>Pseudomonadota</taxon>
        <taxon>Alphaproteobacteria</taxon>
        <taxon>Rhodobacterales</taxon>
        <taxon>Roseobacteraceae</taxon>
        <taxon>Salipiger</taxon>
    </lineage>
</organism>
<evidence type="ECO:0000313" key="2">
    <source>
        <dbReference type="EMBL" id="MBE9639587.1"/>
    </source>
</evidence>
<dbReference type="Proteomes" id="UP000607796">
    <property type="component" value="Unassembled WGS sequence"/>
</dbReference>
<reference evidence="2 3" key="1">
    <citation type="journal article" date="2021" name="Int. J. Syst. Evol. Microbiol.">
        <title>Salipiger mangrovisoli sp. nov., isolated from mangrove soil and the proposal for the reclassification of Paraphaeobacter pallidus as Salipiger pallidus comb. nov.</title>
        <authorList>
            <person name="Du J."/>
            <person name="Liu Y."/>
            <person name="Pei T."/>
            <person name="Deng M.R."/>
            <person name="Zhu H."/>
        </authorList>
    </citation>
    <scope>NUCLEOTIDE SEQUENCE [LARGE SCALE GENOMIC DNA]</scope>
    <source>
        <strain evidence="2 3">6D45A</strain>
    </source>
</reference>
<dbReference type="RefSeq" id="WP_194136869.1">
    <property type="nucleotide sequence ID" value="NZ_JADFFK010000020.1"/>
</dbReference>
<protein>
    <submittedName>
        <fullName evidence="2">Uncharacterized protein</fullName>
    </submittedName>
</protein>
<evidence type="ECO:0000256" key="1">
    <source>
        <dbReference type="SAM" id="MobiDB-lite"/>
    </source>
</evidence>
<accession>A0ABR9X817</accession>
<keyword evidence="3" id="KW-1185">Reference proteome</keyword>
<feature type="region of interest" description="Disordered" evidence="1">
    <location>
        <begin position="1"/>
        <end position="63"/>
    </location>
</feature>
<proteinExistence type="predicted"/>
<name>A0ABR9X817_9RHOB</name>
<sequence length="102" mass="11256">MSAALAGSRLSRTSHPEAGKQTADRLPRVAPSADRSVARCQQGPTFLRMPPLDLDSSAKARPREIGQRRSVVGICLVMHLTKHGAYRIRNRPRLADPFHDAF</sequence>
<dbReference type="EMBL" id="JADFFK010000020">
    <property type="protein sequence ID" value="MBE9639587.1"/>
    <property type="molecule type" value="Genomic_DNA"/>
</dbReference>
<gene>
    <name evidence="2" type="ORF">IQ782_22275</name>
</gene>
<feature type="compositionally biased region" description="Basic and acidic residues" evidence="1">
    <location>
        <begin position="14"/>
        <end position="27"/>
    </location>
</feature>
<evidence type="ECO:0000313" key="3">
    <source>
        <dbReference type="Proteomes" id="UP000607796"/>
    </source>
</evidence>
<comment type="caution">
    <text evidence="2">The sequence shown here is derived from an EMBL/GenBank/DDBJ whole genome shotgun (WGS) entry which is preliminary data.</text>
</comment>